<protein>
    <submittedName>
        <fullName evidence="1">10265_t:CDS:1</fullName>
    </submittedName>
</protein>
<dbReference type="Proteomes" id="UP000789508">
    <property type="component" value="Unassembled WGS sequence"/>
</dbReference>
<dbReference type="AlphaFoldDB" id="A0A9N9DFG4"/>
<proteinExistence type="predicted"/>
<reference evidence="1" key="1">
    <citation type="submission" date="2021-06" db="EMBL/GenBank/DDBJ databases">
        <authorList>
            <person name="Kallberg Y."/>
            <person name="Tangrot J."/>
            <person name="Rosling A."/>
        </authorList>
    </citation>
    <scope>NUCLEOTIDE SEQUENCE</scope>
    <source>
        <strain evidence="1">FL130A</strain>
    </source>
</reference>
<evidence type="ECO:0000313" key="2">
    <source>
        <dbReference type="Proteomes" id="UP000789508"/>
    </source>
</evidence>
<evidence type="ECO:0000313" key="1">
    <source>
        <dbReference type="EMBL" id="CAG8634338.1"/>
    </source>
</evidence>
<dbReference type="EMBL" id="CAJVPS010007390">
    <property type="protein sequence ID" value="CAG8634338.1"/>
    <property type="molecule type" value="Genomic_DNA"/>
</dbReference>
<gene>
    <name evidence="1" type="ORF">ALEPTO_LOCUS9481</name>
</gene>
<sequence>MGKSYKSSSKDLETAYNIDSWISNNSSDDLDELVNSQKELKKSNNISVLIITDLGVNVTYTNAPPLPKITSSNEP</sequence>
<comment type="caution">
    <text evidence="1">The sequence shown here is derived from an EMBL/GenBank/DDBJ whole genome shotgun (WGS) entry which is preliminary data.</text>
</comment>
<keyword evidence="2" id="KW-1185">Reference proteome</keyword>
<name>A0A9N9DFG4_9GLOM</name>
<accession>A0A9N9DFG4</accession>
<organism evidence="1 2">
    <name type="scientific">Ambispora leptoticha</name>
    <dbReference type="NCBI Taxonomy" id="144679"/>
    <lineage>
        <taxon>Eukaryota</taxon>
        <taxon>Fungi</taxon>
        <taxon>Fungi incertae sedis</taxon>
        <taxon>Mucoromycota</taxon>
        <taxon>Glomeromycotina</taxon>
        <taxon>Glomeromycetes</taxon>
        <taxon>Archaeosporales</taxon>
        <taxon>Ambisporaceae</taxon>
        <taxon>Ambispora</taxon>
    </lineage>
</organism>